<comment type="subunit">
    <text evidence="4 6">The basal body constitutes a major portion of the flagellar organelle and consists of five rings (E,L,P,S, and M) mounted on a central rod. The rod consists of about 26 subunits of FlgG in the distal portion, and FlgB, FlgC and FlgF are thought to build up the proximal portion of the rod with about 6 subunits each.</text>
</comment>
<keyword evidence="3 6" id="KW-0975">Bacterial flagellum</keyword>
<evidence type="ECO:0000256" key="1">
    <source>
        <dbReference type="ARBA" id="ARBA00004117"/>
    </source>
</evidence>
<dbReference type="InterPro" id="IPR019776">
    <property type="entry name" value="Flagellar_basal_body_rod_CS"/>
</dbReference>
<keyword evidence="11" id="KW-1185">Reference proteome</keyword>
<evidence type="ECO:0000256" key="3">
    <source>
        <dbReference type="ARBA" id="ARBA00023143"/>
    </source>
</evidence>
<accession>A0A4R3YW96</accession>
<organism evidence="10 11">
    <name type="scientific">Biostraticola tofi</name>
    <dbReference type="NCBI Taxonomy" id="466109"/>
    <lineage>
        <taxon>Bacteria</taxon>
        <taxon>Pseudomonadati</taxon>
        <taxon>Pseudomonadota</taxon>
        <taxon>Gammaproteobacteria</taxon>
        <taxon>Enterobacterales</taxon>
        <taxon>Bruguierivoracaceae</taxon>
        <taxon>Biostraticola</taxon>
    </lineage>
</organism>
<name>A0A4R3YW96_9GAMM</name>
<dbReference type="InterPro" id="IPR053967">
    <property type="entry name" value="LlgE_F_G-like_D1"/>
</dbReference>
<evidence type="ECO:0000259" key="7">
    <source>
        <dbReference type="Pfam" id="PF00460"/>
    </source>
</evidence>
<sequence>MDRAIYTAMGAASAALNQQAVTSNNLANVSTPGFRGQLAMFRAVPVEGPSMDTRTLVTASTPGNDFTAGPIQMTDRPLDVALGQDSWLAVQLPDGQEVYTRNGSIQVDQAGQLRIQGLELVGESGPMTVPTDALLTIGSNGTVSSLGVGDNPTAIAPVGRIKMVNVPPGELEHRDDGFFQLTANARAARGPVLAADPSINLVPGAIEGSNVSPVKALASMITNARSFEMQMKVISDVNENARSANQLLSLS</sequence>
<dbReference type="InterPro" id="IPR020013">
    <property type="entry name" value="Flagellar_FlgE/F/G"/>
</dbReference>
<dbReference type="PANTHER" id="PTHR30435:SF18">
    <property type="entry name" value="FLAGELLAR BASAL-BODY ROD PROTEIN FLGF"/>
    <property type="match status" value="1"/>
</dbReference>
<dbReference type="PANTHER" id="PTHR30435">
    <property type="entry name" value="FLAGELLAR PROTEIN"/>
    <property type="match status" value="1"/>
</dbReference>
<dbReference type="Pfam" id="PF22692">
    <property type="entry name" value="LlgE_F_G_D1"/>
    <property type="match status" value="1"/>
</dbReference>
<comment type="subcellular location">
    <subcellularLocation>
        <location evidence="1 6">Bacterial flagellum basal body</location>
    </subcellularLocation>
</comment>
<dbReference type="Pfam" id="PF00460">
    <property type="entry name" value="Flg_bb_rod"/>
    <property type="match status" value="1"/>
</dbReference>
<evidence type="ECO:0000256" key="5">
    <source>
        <dbReference type="ARBA" id="ARBA00040228"/>
    </source>
</evidence>
<evidence type="ECO:0000313" key="11">
    <source>
        <dbReference type="Proteomes" id="UP000295719"/>
    </source>
</evidence>
<protein>
    <recommendedName>
        <fullName evidence="5 6">Flagellar basal-body rod protein FlgF</fullName>
    </recommendedName>
</protein>
<dbReference type="NCBIfam" id="NF009280">
    <property type="entry name" value="PRK12640.1"/>
    <property type="match status" value="1"/>
</dbReference>
<feature type="domain" description="Flagellar basal-body/hook protein C-terminal" evidence="8">
    <location>
        <begin position="203"/>
        <end position="247"/>
    </location>
</feature>
<dbReference type="GO" id="GO:0030694">
    <property type="term" value="C:bacterial-type flagellum basal body, rod"/>
    <property type="evidence" value="ECO:0007669"/>
    <property type="project" value="UniProtKB-UniRule"/>
</dbReference>
<dbReference type="InterPro" id="IPR037925">
    <property type="entry name" value="FlgE/F/G-like"/>
</dbReference>
<keyword evidence="10" id="KW-0969">Cilium</keyword>
<dbReference type="Proteomes" id="UP000295719">
    <property type="component" value="Unassembled WGS sequence"/>
</dbReference>
<proteinExistence type="inferred from homology"/>
<evidence type="ECO:0000259" key="9">
    <source>
        <dbReference type="Pfam" id="PF22692"/>
    </source>
</evidence>
<evidence type="ECO:0000256" key="2">
    <source>
        <dbReference type="ARBA" id="ARBA00009677"/>
    </source>
</evidence>
<comment type="caution">
    <text evidence="10">The sequence shown here is derived from an EMBL/GenBank/DDBJ whole genome shotgun (WGS) entry which is preliminary data.</text>
</comment>
<evidence type="ECO:0000256" key="6">
    <source>
        <dbReference type="RuleBase" id="RU362116"/>
    </source>
</evidence>
<gene>
    <name evidence="10" type="ORF">EDC52_105146</name>
</gene>
<evidence type="ECO:0000259" key="8">
    <source>
        <dbReference type="Pfam" id="PF06429"/>
    </source>
</evidence>
<dbReference type="NCBIfam" id="TIGR03506">
    <property type="entry name" value="FlgEFG_subfam"/>
    <property type="match status" value="1"/>
</dbReference>
<keyword evidence="10" id="KW-0966">Cell projection</keyword>
<evidence type="ECO:0000256" key="4">
    <source>
        <dbReference type="ARBA" id="ARBA00038560"/>
    </source>
</evidence>
<dbReference type="EMBL" id="SMCR01000005">
    <property type="protein sequence ID" value="TCV95543.1"/>
    <property type="molecule type" value="Genomic_DNA"/>
</dbReference>
<feature type="domain" description="Flagellar basal body rod protein N-terminal" evidence="7">
    <location>
        <begin position="5"/>
        <end position="35"/>
    </location>
</feature>
<dbReference type="AlphaFoldDB" id="A0A4R3YW96"/>
<feature type="domain" description="Flagellar hook protein FlgE/F/G-like D1" evidence="9">
    <location>
        <begin position="85"/>
        <end position="144"/>
    </location>
</feature>
<reference evidence="10 11" key="1">
    <citation type="submission" date="2019-03" db="EMBL/GenBank/DDBJ databases">
        <title>Genomic Encyclopedia of Type Strains, Phase IV (KMG-IV): sequencing the most valuable type-strain genomes for metagenomic binning, comparative biology and taxonomic classification.</title>
        <authorList>
            <person name="Goeker M."/>
        </authorList>
    </citation>
    <scope>NUCLEOTIDE SEQUENCE [LARGE SCALE GENOMIC DNA]</scope>
    <source>
        <strain evidence="10 11">DSM 19580</strain>
    </source>
</reference>
<dbReference type="OrthoDB" id="9804559at2"/>
<evidence type="ECO:0000313" key="10">
    <source>
        <dbReference type="EMBL" id="TCV95543.1"/>
    </source>
</evidence>
<dbReference type="GO" id="GO:0071978">
    <property type="term" value="P:bacterial-type flagellum-dependent swarming motility"/>
    <property type="evidence" value="ECO:0007669"/>
    <property type="project" value="TreeGrafter"/>
</dbReference>
<dbReference type="SUPFAM" id="SSF117143">
    <property type="entry name" value="Flagellar hook protein flgE"/>
    <property type="match status" value="1"/>
</dbReference>
<dbReference type="InterPro" id="IPR001444">
    <property type="entry name" value="Flag_bb_rod_N"/>
</dbReference>
<dbReference type="RefSeq" id="WP_131865647.1">
    <property type="nucleotide sequence ID" value="NZ_SMCR01000005.1"/>
</dbReference>
<keyword evidence="10" id="KW-0282">Flagellum</keyword>
<comment type="similarity">
    <text evidence="2 6">Belongs to the flagella basal body rod proteins family.</text>
</comment>
<dbReference type="InterPro" id="IPR010930">
    <property type="entry name" value="Flg_bb/hook_C_dom"/>
</dbReference>
<dbReference type="Pfam" id="PF06429">
    <property type="entry name" value="Flg_bbr_C"/>
    <property type="match status" value="1"/>
</dbReference>
<dbReference type="PROSITE" id="PS00588">
    <property type="entry name" value="FLAGELLA_BB_ROD"/>
    <property type="match status" value="1"/>
</dbReference>